<feature type="transmembrane region" description="Helical" evidence="2">
    <location>
        <begin position="61"/>
        <end position="79"/>
    </location>
</feature>
<dbReference type="AlphaFoldDB" id="A0AAU8DL96"/>
<evidence type="ECO:0000256" key="1">
    <source>
        <dbReference type="SAM" id="MobiDB-lite"/>
    </source>
</evidence>
<gene>
    <name evidence="4" type="ORF">ABLG96_15090</name>
</gene>
<feature type="compositionally biased region" description="Basic and acidic residues" evidence="1">
    <location>
        <begin position="173"/>
        <end position="200"/>
    </location>
</feature>
<protein>
    <submittedName>
        <fullName evidence="4">PH domain-containing protein</fullName>
    </submittedName>
</protein>
<keyword evidence="2" id="KW-0812">Transmembrane</keyword>
<keyword evidence="2" id="KW-0472">Membrane</keyword>
<name>A0AAU8DL96_9ACTN</name>
<evidence type="ECO:0000259" key="3">
    <source>
        <dbReference type="Pfam" id="PF10756"/>
    </source>
</evidence>
<feature type="domain" description="Low molecular weight protein antigen 6 PH" evidence="3">
    <location>
        <begin position="80"/>
        <end position="150"/>
    </location>
</feature>
<feature type="region of interest" description="Disordered" evidence="1">
    <location>
        <begin position="170"/>
        <end position="214"/>
    </location>
</feature>
<dbReference type="RefSeq" id="WP_353648171.1">
    <property type="nucleotide sequence ID" value="NZ_CP159218.1"/>
</dbReference>
<organism evidence="4">
    <name type="scientific">Nakamurella sp. A5-74</name>
    <dbReference type="NCBI Taxonomy" id="3158264"/>
    <lineage>
        <taxon>Bacteria</taxon>
        <taxon>Bacillati</taxon>
        <taxon>Actinomycetota</taxon>
        <taxon>Actinomycetes</taxon>
        <taxon>Nakamurellales</taxon>
        <taxon>Nakamurellaceae</taxon>
        <taxon>Nakamurella</taxon>
    </lineage>
</organism>
<proteinExistence type="predicted"/>
<dbReference type="EMBL" id="CP159218">
    <property type="protein sequence ID" value="XCG62556.1"/>
    <property type="molecule type" value="Genomic_DNA"/>
</dbReference>
<feature type="transmembrane region" description="Helical" evidence="2">
    <location>
        <begin position="24"/>
        <end position="46"/>
    </location>
</feature>
<sequence>MSIPEQHSAPGADSSTTLVRPRRIVIWAAASATVILVVSLVVGILLRNSADGVSFQTSDQIGVIGVGVVFAAAILIAAARPRLEISQWGLRIRNMVGHRDLEWPLVHAISFPEGAQWPMLQLADDETYPVVAIQAMDRERALVALKALRAAFDRWAPPRPVPTPQVLAAQAEAARRHEAERPLGRLEVQDLQRARKHEAAKAAGTARPTRADPR</sequence>
<evidence type="ECO:0000256" key="2">
    <source>
        <dbReference type="SAM" id="Phobius"/>
    </source>
</evidence>
<dbReference type="Pfam" id="PF10756">
    <property type="entry name" value="bPH_6"/>
    <property type="match status" value="1"/>
</dbReference>
<keyword evidence="2" id="KW-1133">Transmembrane helix</keyword>
<evidence type="ECO:0000313" key="4">
    <source>
        <dbReference type="EMBL" id="XCG62556.1"/>
    </source>
</evidence>
<accession>A0AAU8DL96</accession>
<dbReference type="InterPro" id="IPR019692">
    <property type="entry name" value="CFP-6_PH"/>
</dbReference>
<reference evidence="4" key="1">
    <citation type="submission" date="2024-05" db="EMBL/GenBank/DDBJ databases">
        <authorList>
            <person name="Cai S.Y."/>
            <person name="Jin L.M."/>
            <person name="Li H.R."/>
        </authorList>
    </citation>
    <scope>NUCLEOTIDE SEQUENCE</scope>
    <source>
        <strain evidence="4">A5-74</strain>
    </source>
</reference>